<reference evidence="2 3" key="1">
    <citation type="submission" date="2019-12" db="EMBL/GenBank/DDBJ databases">
        <authorList>
            <person name="Lee S.D."/>
        </authorList>
    </citation>
    <scope>NUCLEOTIDE SEQUENCE [LARGE SCALE GENOMIC DNA]</scope>
    <source>
        <strain evidence="2 3">SAP-6</strain>
    </source>
</reference>
<reference evidence="2 3" key="2">
    <citation type="submission" date="2020-02" db="EMBL/GenBank/DDBJ databases">
        <title>The new genus of Enterobacteriales.</title>
        <authorList>
            <person name="Kim I.S."/>
        </authorList>
    </citation>
    <scope>NUCLEOTIDE SEQUENCE [LARGE SCALE GENOMIC DNA]</scope>
    <source>
        <strain evidence="2 3">SAP-6</strain>
    </source>
</reference>
<keyword evidence="1" id="KW-1277">Toxin-antitoxin system</keyword>
<sequence>MMRYRLSAAAESDIVSILQWTHTQFGEVARRRYQCLLVTALRDIASDPARPGSVEREELGKGARSWHLVLSTERARSEDGIVHRPRHLLIYRVEAEDLIVIGRILHDAMELEQHMTQGASWE</sequence>
<keyword evidence="3" id="KW-1185">Reference proteome</keyword>
<dbReference type="Pfam" id="PF05016">
    <property type="entry name" value="ParE_toxin"/>
    <property type="match status" value="1"/>
</dbReference>
<evidence type="ECO:0000313" key="2">
    <source>
        <dbReference type="EMBL" id="NDL66075.1"/>
    </source>
</evidence>
<proteinExistence type="predicted"/>
<dbReference type="AlphaFoldDB" id="A0A845SZ58"/>
<gene>
    <name evidence="2" type="ORF">GRH90_25475</name>
</gene>
<dbReference type="InterPro" id="IPR035093">
    <property type="entry name" value="RelE/ParE_toxin_dom_sf"/>
</dbReference>
<name>A0A845SZ58_9GAMM</name>
<accession>A0A845SZ58</accession>
<comment type="caution">
    <text evidence="2">The sequence shown here is derived from an EMBL/GenBank/DDBJ whole genome shotgun (WGS) entry which is preliminary data.</text>
</comment>
<dbReference type="RefSeq" id="WP_162368775.1">
    <property type="nucleotide sequence ID" value="NZ_WUBS01000035.1"/>
</dbReference>
<dbReference type="Proteomes" id="UP000461443">
    <property type="component" value="Unassembled WGS sequence"/>
</dbReference>
<dbReference type="Gene3D" id="3.30.2310.20">
    <property type="entry name" value="RelE-like"/>
    <property type="match status" value="1"/>
</dbReference>
<evidence type="ECO:0000313" key="3">
    <source>
        <dbReference type="Proteomes" id="UP000461443"/>
    </source>
</evidence>
<organism evidence="2 3">
    <name type="scientific">Acerihabitans arboris</name>
    <dbReference type="NCBI Taxonomy" id="2691583"/>
    <lineage>
        <taxon>Bacteria</taxon>
        <taxon>Pseudomonadati</taxon>
        <taxon>Pseudomonadota</taxon>
        <taxon>Gammaproteobacteria</taxon>
        <taxon>Enterobacterales</taxon>
        <taxon>Pectobacteriaceae</taxon>
        <taxon>Acerihabitans</taxon>
    </lineage>
</organism>
<dbReference type="EMBL" id="WUBS01000035">
    <property type="protein sequence ID" value="NDL66075.1"/>
    <property type="molecule type" value="Genomic_DNA"/>
</dbReference>
<dbReference type="InterPro" id="IPR007712">
    <property type="entry name" value="RelE/ParE_toxin"/>
</dbReference>
<protein>
    <submittedName>
        <fullName evidence="2">Type II toxin-antitoxin system RelE/ParE family toxin</fullName>
    </submittedName>
</protein>
<evidence type="ECO:0000256" key="1">
    <source>
        <dbReference type="ARBA" id="ARBA00022649"/>
    </source>
</evidence>